<reference evidence="2" key="1">
    <citation type="submission" date="2012-11" db="EMBL/GenBank/DDBJ databases">
        <authorList>
            <person name="Lucero-Rivera Y.E."/>
            <person name="Tovar-Ramirez D."/>
        </authorList>
    </citation>
    <scope>NUCLEOTIDE SEQUENCE</scope>
    <source>
        <tissue evidence="2">Salivary gland</tissue>
    </source>
</reference>
<feature type="transmembrane region" description="Helical" evidence="1">
    <location>
        <begin position="7"/>
        <end position="32"/>
    </location>
</feature>
<dbReference type="EMBL" id="GACK01000295">
    <property type="protein sequence ID" value="JAA64739.1"/>
    <property type="molecule type" value="mRNA"/>
</dbReference>
<keyword evidence="1" id="KW-0472">Membrane</keyword>
<evidence type="ECO:0008006" key="3">
    <source>
        <dbReference type="Google" id="ProtNLM"/>
    </source>
</evidence>
<name>L7MMP5_RHIPC</name>
<reference evidence="2" key="2">
    <citation type="journal article" date="2015" name="J. Proteomics">
        <title>Sexual differences in the sialomes of the zebra tick, Rhipicephalus pulchellus.</title>
        <authorList>
            <person name="Tan A.W."/>
            <person name="Francischetti I.M."/>
            <person name="Slovak M."/>
            <person name="Kini R.M."/>
            <person name="Ribeiro J.M."/>
        </authorList>
    </citation>
    <scope>NUCLEOTIDE SEQUENCE</scope>
    <source>
        <tissue evidence="2">Salivary gland</tissue>
    </source>
</reference>
<protein>
    <recommendedName>
        <fullName evidence="3">Transmembrane protein</fullName>
    </recommendedName>
</protein>
<evidence type="ECO:0000313" key="2">
    <source>
        <dbReference type="EMBL" id="JAA64739.1"/>
    </source>
</evidence>
<evidence type="ECO:0000256" key="1">
    <source>
        <dbReference type="SAM" id="Phobius"/>
    </source>
</evidence>
<keyword evidence="1" id="KW-0812">Transmembrane</keyword>
<feature type="transmembrane region" description="Helical" evidence="1">
    <location>
        <begin position="38"/>
        <end position="61"/>
    </location>
</feature>
<organism evidence="2">
    <name type="scientific">Rhipicephalus pulchellus</name>
    <name type="common">Yellow backed tick</name>
    <name type="synonym">Dermacentor pulchellus</name>
    <dbReference type="NCBI Taxonomy" id="72859"/>
    <lineage>
        <taxon>Eukaryota</taxon>
        <taxon>Metazoa</taxon>
        <taxon>Ecdysozoa</taxon>
        <taxon>Arthropoda</taxon>
        <taxon>Chelicerata</taxon>
        <taxon>Arachnida</taxon>
        <taxon>Acari</taxon>
        <taxon>Parasitiformes</taxon>
        <taxon>Ixodida</taxon>
        <taxon>Ixodoidea</taxon>
        <taxon>Ixodidae</taxon>
        <taxon>Rhipicephalinae</taxon>
        <taxon>Rhipicephalus</taxon>
        <taxon>Rhipicephalus</taxon>
    </lineage>
</organism>
<sequence length="86" mass="10136">MGTDVVLDFAVLLSFVNFQFSFFLFYFSLFFLSISPSLFLLIIYRIICMCFSFCSFILLFLSILSRGRDVDGDNSRRVVDERFIWP</sequence>
<accession>L7MMP5</accession>
<keyword evidence="1" id="KW-1133">Transmembrane helix</keyword>
<proteinExistence type="evidence at transcript level"/>
<dbReference type="AlphaFoldDB" id="L7MMP5"/>
<feature type="non-terminal residue" evidence="2">
    <location>
        <position position="86"/>
    </location>
</feature>